<dbReference type="RefSeq" id="WP_170202534.1">
    <property type="nucleotide sequence ID" value="NZ_CP051685.1"/>
</dbReference>
<evidence type="ECO:0000313" key="7">
    <source>
        <dbReference type="EMBL" id="QJE00502.1"/>
    </source>
</evidence>
<dbReference type="InterPro" id="IPR010252">
    <property type="entry name" value="HutF"/>
</dbReference>
<dbReference type="Gene3D" id="2.30.40.10">
    <property type="entry name" value="Urease, subunit C, domain 1"/>
    <property type="match status" value="1"/>
</dbReference>
<protein>
    <submittedName>
        <fullName evidence="7">Formimidoylglutamate deiminase</fullName>
        <ecNumber evidence="7">3.5.3.13</ecNumber>
    </submittedName>
</protein>
<dbReference type="InterPro" id="IPR011059">
    <property type="entry name" value="Metal-dep_hydrolase_composite"/>
</dbReference>
<dbReference type="NCBIfam" id="NF006681">
    <property type="entry name" value="PRK09229.1-2"/>
    <property type="match status" value="1"/>
</dbReference>
<dbReference type="InterPro" id="IPR032466">
    <property type="entry name" value="Metal_Hydrolase"/>
</dbReference>
<evidence type="ECO:0000256" key="1">
    <source>
        <dbReference type="ARBA" id="ARBA00001947"/>
    </source>
</evidence>
<evidence type="ECO:0000313" key="8">
    <source>
        <dbReference type="Proteomes" id="UP000502415"/>
    </source>
</evidence>
<dbReference type="InterPro" id="IPR055156">
    <property type="entry name" value="HutF-like_N"/>
</dbReference>
<dbReference type="SUPFAM" id="SSF51556">
    <property type="entry name" value="Metallo-dependent hydrolases"/>
    <property type="match status" value="1"/>
</dbReference>
<sequence>MSADAAGGALFARHALLPDGWQADVLLAWDGSGDLVRVEAGAARPGLRPDIRPAHPAPRGDADGAAEAAAPPCVEYVIPGMINLHSHAFQRALGGLAERAGGGAEPDSFWTWRELMYRCANRITPEQLQAVAAQLYAECLRQGYTAVCEFHYLQHDPEGQPYAQPAETAQRIARAAREAGIGLTLLPVLYAHAGFGEAPLAPQQRRFHTDPDRVLRIVEALAPLRGPQLEIGAAPHSLRAATLAQVRALAQALPAGRPLHIHVAEQEQEVRACLRATGRRPVELLLEHGDIDARWCLVHATHLAPHEIAGLAASGAVAGLCPTTEANLGDGLFPLAPYIAAGGRFGIGSDSHVSQSPVEELRWLEYGQRLAGRRRNVACAPGRPDVAAFLWSEALRGGAQAAARPIGSLAPGRRADLLVLDDGHPNLDGLGPDAVLGRFLFCGNDNLVRDVLAGGRWAVRGGRHVDQEAIARRWRTAMRQLRQD</sequence>
<reference evidence="7 8" key="1">
    <citation type="submission" date="2020-04" db="EMBL/GenBank/DDBJ databases">
        <title>Genome sequencing of novel species.</title>
        <authorList>
            <person name="Heo J."/>
            <person name="Kim S.-J."/>
            <person name="Kim J.-S."/>
            <person name="Hong S.-B."/>
            <person name="Kwon S.-W."/>
        </authorList>
    </citation>
    <scope>NUCLEOTIDE SEQUENCE [LARGE SCALE GENOMIC DNA]</scope>
    <source>
        <strain evidence="7 8">GN2-R2</strain>
    </source>
</reference>
<keyword evidence="4" id="KW-0862">Zinc</keyword>
<evidence type="ECO:0000259" key="5">
    <source>
        <dbReference type="Pfam" id="PF01979"/>
    </source>
</evidence>
<evidence type="ECO:0000256" key="3">
    <source>
        <dbReference type="ARBA" id="ARBA00022801"/>
    </source>
</evidence>
<accession>A0A7Z2VX61</accession>
<dbReference type="GO" id="GO:0005829">
    <property type="term" value="C:cytosol"/>
    <property type="evidence" value="ECO:0007669"/>
    <property type="project" value="TreeGrafter"/>
</dbReference>
<keyword evidence="3 7" id="KW-0378">Hydrolase</keyword>
<dbReference type="GO" id="GO:0046872">
    <property type="term" value="F:metal ion binding"/>
    <property type="evidence" value="ECO:0007669"/>
    <property type="project" value="UniProtKB-KW"/>
</dbReference>
<dbReference type="Proteomes" id="UP000502415">
    <property type="component" value="Chromosome"/>
</dbReference>
<dbReference type="Pfam" id="PF01979">
    <property type="entry name" value="Amidohydro_1"/>
    <property type="match status" value="1"/>
</dbReference>
<proteinExistence type="predicted"/>
<feature type="domain" description="Formimidoylglutamate deiminase N-terminal" evidence="6">
    <location>
        <begin position="10"/>
        <end position="43"/>
    </location>
</feature>
<gene>
    <name evidence="7" type="ORF">HH212_11120</name>
</gene>
<dbReference type="PANTHER" id="PTHR11271">
    <property type="entry name" value="GUANINE DEAMINASE"/>
    <property type="match status" value="1"/>
</dbReference>
<keyword evidence="2" id="KW-0479">Metal-binding</keyword>
<dbReference type="InterPro" id="IPR051607">
    <property type="entry name" value="Metallo-dep_hydrolases"/>
</dbReference>
<evidence type="ECO:0000256" key="4">
    <source>
        <dbReference type="ARBA" id="ARBA00022833"/>
    </source>
</evidence>
<dbReference type="GO" id="GO:0019239">
    <property type="term" value="F:deaminase activity"/>
    <property type="evidence" value="ECO:0007669"/>
    <property type="project" value="TreeGrafter"/>
</dbReference>
<dbReference type="NCBIfam" id="TIGR02022">
    <property type="entry name" value="hutF"/>
    <property type="match status" value="1"/>
</dbReference>
<dbReference type="Pfam" id="PF22429">
    <property type="entry name" value="HutF_N"/>
    <property type="match status" value="1"/>
</dbReference>
<dbReference type="SUPFAM" id="SSF51338">
    <property type="entry name" value="Composite domain of metallo-dependent hydrolases"/>
    <property type="match status" value="1"/>
</dbReference>
<feature type="domain" description="Amidohydrolase-related" evidence="5">
    <location>
        <begin position="76"/>
        <end position="457"/>
    </location>
</feature>
<dbReference type="NCBIfam" id="NF006684">
    <property type="entry name" value="PRK09229.1-5"/>
    <property type="match status" value="1"/>
</dbReference>
<dbReference type="AlphaFoldDB" id="A0A7Z2VX61"/>
<evidence type="ECO:0000256" key="2">
    <source>
        <dbReference type="ARBA" id="ARBA00022723"/>
    </source>
</evidence>
<dbReference type="InterPro" id="IPR006680">
    <property type="entry name" value="Amidohydro-rel"/>
</dbReference>
<dbReference type="GO" id="GO:0050416">
    <property type="term" value="F:formimidoylglutamate deiminase activity"/>
    <property type="evidence" value="ECO:0007669"/>
    <property type="project" value="UniProtKB-EC"/>
</dbReference>
<dbReference type="EC" id="3.5.3.13" evidence="7"/>
<dbReference type="Gene3D" id="3.20.20.140">
    <property type="entry name" value="Metal-dependent hydrolases"/>
    <property type="match status" value="1"/>
</dbReference>
<evidence type="ECO:0000259" key="6">
    <source>
        <dbReference type="Pfam" id="PF22429"/>
    </source>
</evidence>
<comment type="cofactor">
    <cofactor evidence="1">
        <name>Zn(2+)</name>
        <dbReference type="ChEBI" id="CHEBI:29105"/>
    </cofactor>
</comment>
<dbReference type="KEGG" id="mfy:HH212_11120"/>
<keyword evidence="8" id="KW-1185">Reference proteome</keyword>
<dbReference type="PANTHER" id="PTHR11271:SF48">
    <property type="entry name" value="AMIDOHYDROLASE-RELATED DOMAIN-CONTAINING PROTEIN"/>
    <property type="match status" value="1"/>
</dbReference>
<organism evidence="7 8">
    <name type="scientific">Massilia forsythiae</name>
    <dbReference type="NCBI Taxonomy" id="2728020"/>
    <lineage>
        <taxon>Bacteria</taxon>
        <taxon>Pseudomonadati</taxon>
        <taxon>Pseudomonadota</taxon>
        <taxon>Betaproteobacteria</taxon>
        <taxon>Burkholderiales</taxon>
        <taxon>Oxalobacteraceae</taxon>
        <taxon>Telluria group</taxon>
        <taxon>Massilia</taxon>
    </lineage>
</organism>
<dbReference type="EMBL" id="CP051685">
    <property type="protein sequence ID" value="QJE00502.1"/>
    <property type="molecule type" value="Genomic_DNA"/>
</dbReference>
<name>A0A7Z2VX61_9BURK</name>